<dbReference type="OrthoDB" id="3329at2759"/>
<keyword evidence="9" id="KW-1185">Reference proteome</keyword>
<dbReference type="InterPro" id="IPR002218">
    <property type="entry name" value="MnmG-rel"/>
</dbReference>
<dbReference type="HAMAP" id="MF_00129">
    <property type="entry name" value="MnmG_GidA"/>
    <property type="match status" value="1"/>
</dbReference>
<evidence type="ECO:0000259" key="7">
    <source>
        <dbReference type="SMART" id="SM01228"/>
    </source>
</evidence>
<dbReference type="GO" id="GO:0005737">
    <property type="term" value="C:cytoplasm"/>
    <property type="evidence" value="ECO:0007669"/>
    <property type="project" value="UniProtKB-ARBA"/>
</dbReference>
<dbReference type="InterPro" id="IPR040131">
    <property type="entry name" value="MnmG_N"/>
</dbReference>
<comment type="cofactor">
    <cofactor evidence="1">
        <name>FAD</name>
        <dbReference type="ChEBI" id="CHEBI:57692"/>
    </cofactor>
</comment>
<dbReference type="Pfam" id="PF21680">
    <property type="entry name" value="GIDA_C_1st"/>
    <property type="match status" value="1"/>
</dbReference>
<dbReference type="FunCoup" id="G7DWN6">
    <property type="interactions" value="426"/>
</dbReference>
<comment type="function">
    <text evidence="5">Component of the MSS1-MTO1 complex that catalyzes the 5-carboxymethylaminomethyluridine (cmnm(5)U) modification at the 34th wobble position (U34) of mitochondrial tRNAs.</text>
</comment>
<dbReference type="PROSITE" id="PS01280">
    <property type="entry name" value="GIDA_1"/>
    <property type="match status" value="1"/>
</dbReference>
<dbReference type="FunFam" id="3.50.50.60:FF:000002">
    <property type="entry name" value="tRNA uridine 5-carboxymethylaminomethyl modification enzyme MnmG"/>
    <property type="match status" value="1"/>
</dbReference>
<evidence type="ECO:0000313" key="9">
    <source>
        <dbReference type="Proteomes" id="UP000009131"/>
    </source>
</evidence>
<reference evidence="8 9" key="1">
    <citation type="journal article" date="2011" name="J. Gen. Appl. Microbiol.">
        <title>Draft genome sequencing of the enigmatic basidiomycete Mixia osmundae.</title>
        <authorList>
            <person name="Nishida H."/>
            <person name="Nagatsuka Y."/>
            <person name="Sugiyama J."/>
        </authorList>
    </citation>
    <scope>NUCLEOTIDE SEQUENCE [LARGE SCALE GENOMIC DNA]</scope>
    <source>
        <strain evidence="9">CBS 9802 / IAM 14324 / JCM 22182 / KY 12970</strain>
    </source>
</reference>
<dbReference type="InterPro" id="IPR004416">
    <property type="entry name" value="MnmG"/>
</dbReference>
<dbReference type="InterPro" id="IPR049312">
    <property type="entry name" value="GIDA_C_N"/>
</dbReference>
<evidence type="ECO:0000313" key="8">
    <source>
        <dbReference type="EMBL" id="GAA95148.1"/>
    </source>
</evidence>
<evidence type="ECO:0000256" key="5">
    <source>
        <dbReference type="ARBA" id="ARBA00054993"/>
    </source>
</evidence>
<dbReference type="HOGENOM" id="CLU_007831_2_2_1"/>
<evidence type="ECO:0000256" key="3">
    <source>
        <dbReference type="ARBA" id="ARBA00022630"/>
    </source>
</evidence>
<dbReference type="InterPro" id="IPR044920">
    <property type="entry name" value="MnmG_C_subdom_sf"/>
</dbReference>
<dbReference type="PANTHER" id="PTHR11806">
    <property type="entry name" value="GLUCOSE INHIBITED DIVISION PROTEIN A"/>
    <property type="match status" value="1"/>
</dbReference>
<dbReference type="FunFam" id="3.50.50.60:FF:000082">
    <property type="entry name" value="protein MTO1 homolog, mitochondrial isoform X1"/>
    <property type="match status" value="1"/>
</dbReference>
<sequence length="721" mass="78406">MSLCPHPACRSMALHTLRRVEARAKSPPSDSLRLISSIASSRPKSNAERLSSRRSAWPPRLHDQQRFLATQVSGNSLEPAAGGMHTNADQAEDDFDVVIIGGGHAGCEAAAGSARVGARTLLLTQRLDTIGALSCNPSIGGIGKGTLVREIDALDGLIGRLADKSAVQFRVLNRSKGPAVHGPRAQISRTLYKQHMQETLNAYSNLSLRAGSVDDLILDAPTRPGSAGRVIGLRLETGEVIRTRHIVISTGTFLGGHVHIGLESTPFGRLGERASNALSDSLRQAGFALSRLKTGTPPRIDGRTVNTAILGRQDGERPATPFSYLSEGPLPNEDRQLPCWQTQTTLASHALIEANLDKTIHIREEVNGPRYCPSLESKVVRFRSKNHHVVWLEPEGYDTDTVYPNGLSMTVPADVQEAVLKTIPGLENVTMTQPGYGVEYDHVDPRELNRTLETKKIQGLFLAGQINGTTGYEEAAAQGIVAGINAGLSAARAPPLLLSRTDSYIGVLIDDLTTQGASEPYRMFTSRSEYRLFLRADNADKRLTEKGSLAGCVSASRYHHYCAEQKSIDECIEMLQSIELSPHRWTDLGLPVRLDGTSRSAFDVLRHQGSTLPLLTTALPQMIQYSPRVLARVAIEAKYKPHLTRQSADVDAFIKDEHISLADRVDYDQIHGLSTEARQQLSRYRPATLAAAKRMAGVTSASAMAILRYVRSGRSTVEAAL</sequence>
<dbReference type="Pfam" id="PF13932">
    <property type="entry name" value="SAM_GIDA_C"/>
    <property type="match status" value="1"/>
</dbReference>
<dbReference type="NCBIfam" id="TIGR00136">
    <property type="entry name" value="mnmG_gidA"/>
    <property type="match status" value="1"/>
</dbReference>
<comment type="similarity">
    <text evidence="2">Belongs to the MnmG family.</text>
</comment>
<feature type="compositionally biased region" description="Low complexity" evidence="6">
    <location>
        <begin position="29"/>
        <end position="42"/>
    </location>
</feature>
<keyword evidence="4" id="KW-0274">FAD</keyword>
<dbReference type="InterPro" id="IPR036188">
    <property type="entry name" value="FAD/NAD-bd_sf"/>
</dbReference>
<gene>
    <name evidence="8" type="primary">Mo01803</name>
    <name evidence="8" type="ORF">E5Q_01803</name>
</gene>
<evidence type="ECO:0000256" key="2">
    <source>
        <dbReference type="ARBA" id="ARBA00007653"/>
    </source>
</evidence>
<feature type="domain" description="tRNA uridine 5-carboxymethylaminomethyl modification enzyme C-terminal subdomain" evidence="7">
    <location>
        <begin position="637"/>
        <end position="708"/>
    </location>
</feature>
<dbReference type="GO" id="GO:0050660">
    <property type="term" value="F:flavin adenine dinucleotide binding"/>
    <property type="evidence" value="ECO:0007669"/>
    <property type="project" value="InterPro"/>
</dbReference>
<dbReference type="InterPro" id="IPR026904">
    <property type="entry name" value="MnmG_C"/>
</dbReference>
<comment type="caution">
    <text evidence="8">The sequence shown here is derived from an EMBL/GenBank/DDBJ whole genome shotgun (WGS) entry which is preliminary data.</text>
</comment>
<proteinExistence type="inferred from homology"/>
<evidence type="ECO:0000256" key="6">
    <source>
        <dbReference type="SAM" id="MobiDB-lite"/>
    </source>
</evidence>
<dbReference type="Gene3D" id="1.10.150.570">
    <property type="entry name" value="GidA associated domain, C-terminal subdomain"/>
    <property type="match status" value="1"/>
</dbReference>
<dbReference type="OMA" id="CNPAMGG"/>
<dbReference type="STRING" id="764103.G7DWN6"/>
<dbReference type="InParanoid" id="G7DWN6"/>
<protein>
    <recommendedName>
        <fullName evidence="7">tRNA uridine 5-carboxymethylaminomethyl modification enzyme C-terminal subdomain domain-containing protein</fullName>
    </recommendedName>
</protein>
<dbReference type="PRINTS" id="PR00411">
    <property type="entry name" value="PNDRDTASEI"/>
</dbReference>
<evidence type="ECO:0000256" key="1">
    <source>
        <dbReference type="ARBA" id="ARBA00001974"/>
    </source>
</evidence>
<dbReference type="GO" id="GO:0002098">
    <property type="term" value="P:tRNA wobble uridine modification"/>
    <property type="evidence" value="ECO:0007669"/>
    <property type="project" value="InterPro"/>
</dbReference>
<dbReference type="SMART" id="SM01228">
    <property type="entry name" value="GIDA_assoc_3"/>
    <property type="match status" value="1"/>
</dbReference>
<dbReference type="RefSeq" id="XP_014566624.1">
    <property type="nucleotide sequence ID" value="XM_014711138.1"/>
</dbReference>
<feature type="region of interest" description="Disordered" evidence="6">
    <location>
        <begin position="20"/>
        <end position="60"/>
    </location>
</feature>
<dbReference type="PROSITE" id="PS01281">
    <property type="entry name" value="GIDA_2"/>
    <property type="match status" value="1"/>
</dbReference>
<reference evidence="8 9" key="2">
    <citation type="journal article" date="2012" name="Open Biol.">
        <title>Characteristics of nucleosomes and linker DNA regions on the genome of the basidiomycete Mixia osmundae revealed by mono- and dinucleosome mapping.</title>
        <authorList>
            <person name="Nishida H."/>
            <person name="Kondo S."/>
            <person name="Matsumoto T."/>
            <person name="Suzuki Y."/>
            <person name="Yoshikawa H."/>
            <person name="Taylor T.D."/>
            <person name="Sugiyama J."/>
        </authorList>
    </citation>
    <scope>NUCLEOTIDE SEQUENCE [LARGE SCALE GENOMIC DNA]</scope>
    <source>
        <strain evidence="9">CBS 9802 / IAM 14324 / JCM 22182 / KY 12970</strain>
    </source>
</reference>
<dbReference type="GO" id="GO:0030488">
    <property type="term" value="P:tRNA methylation"/>
    <property type="evidence" value="ECO:0007669"/>
    <property type="project" value="TreeGrafter"/>
</dbReference>
<dbReference type="PANTHER" id="PTHR11806:SF0">
    <property type="entry name" value="PROTEIN MTO1 HOMOLOG, MITOCHONDRIAL"/>
    <property type="match status" value="1"/>
</dbReference>
<accession>G7DWN6</accession>
<dbReference type="EMBL" id="BABT02000054">
    <property type="protein sequence ID" value="GAA95148.1"/>
    <property type="molecule type" value="Genomic_DNA"/>
</dbReference>
<dbReference type="eggNOG" id="KOG2311">
    <property type="taxonomic scope" value="Eukaryota"/>
</dbReference>
<organism evidence="8 9">
    <name type="scientific">Mixia osmundae (strain CBS 9802 / IAM 14324 / JCM 22182 / KY 12970)</name>
    <dbReference type="NCBI Taxonomy" id="764103"/>
    <lineage>
        <taxon>Eukaryota</taxon>
        <taxon>Fungi</taxon>
        <taxon>Dikarya</taxon>
        <taxon>Basidiomycota</taxon>
        <taxon>Pucciniomycotina</taxon>
        <taxon>Mixiomycetes</taxon>
        <taxon>Mixiales</taxon>
        <taxon>Mixiaceae</taxon>
        <taxon>Mixia</taxon>
    </lineage>
</organism>
<dbReference type="InterPro" id="IPR047001">
    <property type="entry name" value="MnmG_C_subdom"/>
</dbReference>
<dbReference type="InterPro" id="IPR020595">
    <property type="entry name" value="MnmG-rel_CS"/>
</dbReference>
<keyword evidence="3" id="KW-0285">Flavoprotein</keyword>
<evidence type="ECO:0000256" key="4">
    <source>
        <dbReference type="ARBA" id="ARBA00022827"/>
    </source>
</evidence>
<dbReference type="Pfam" id="PF01134">
    <property type="entry name" value="GIDA"/>
    <property type="match status" value="1"/>
</dbReference>
<dbReference type="Proteomes" id="UP000009131">
    <property type="component" value="Unassembled WGS sequence"/>
</dbReference>
<dbReference type="AlphaFoldDB" id="G7DWN6"/>
<name>G7DWN6_MIXOS</name>
<dbReference type="SUPFAM" id="SSF51905">
    <property type="entry name" value="FAD/NAD(P)-binding domain"/>
    <property type="match status" value="1"/>
</dbReference>
<dbReference type="Gene3D" id="3.50.50.60">
    <property type="entry name" value="FAD/NAD(P)-binding domain"/>
    <property type="match status" value="2"/>
</dbReference>